<organism evidence="6 7">
    <name type="scientific">Kiloniella spongiae</name>
    <dbReference type="NCBI Taxonomy" id="1489064"/>
    <lineage>
        <taxon>Bacteria</taxon>
        <taxon>Pseudomonadati</taxon>
        <taxon>Pseudomonadota</taxon>
        <taxon>Alphaproteobacteria</taxon>
        <taxon>Rhodospirillales</taxon>
        <taxon>Kiloniellaceae</taxon>
        <taxon>Kiloniella</taxon>
    </lineage>
</organism>
<gene>
    <name evidence="6" type="ORF">WH96_06275</name>
</gene>
<keyword evidence="4" id="KW-0456">Lyase</keyword>
<feature type="domain" description="CENP-V/GFA" evidence="5">
    <location>
        <begin position="5"/>
        <end position="107"/>
    </location>
</feature>
<dbReference type="PANTHER" id="PTHR33337">
    <property type="entry name" value="GFA DOMAIN-CONTAINING PROTEIN"/>
    <property type="match status" value="1"/>
</dbReference>
<dbReference type="STRING" id="1489064.WH96_06275"/>
<dbReference type="PROSITE" id="PS51891">
    <property type="entry name" value="CENP_V_GFA"/>
    <property type="match status" value="1"/>
</dbReference>
<dbReference type="RefSeq" id="WP_047763215.1">
    <property type="nucleotide sequence ID" value="NZ_LAQL01000003.1"/>
</dbReference>
<evidence type="ECO:0000256" key="3">
    <source>
        <dbReference type="ARBA" id="ARBA00022833"/>
    </source>
</evidence>
<evidence type="ECO:0000256" key="1">
    <source>
        <dbReference type="ARBA" id="ARBA00005495"/>
    </source>
</evidence>
<accession>A0A0H2MHL0</accession>
<sequence length="130" mass="14335">MTEIIEGGCFCKEIRYKITGPAVLQLLCFCQDCLAISGTDGYAGYMVKETDFQLTSGTPTVHTKTSKENRKVHRHFCGTCGSNLWGQTEFGLISVAAGSLDAPNLFKPTKKVFTSQAPIWARIPDHLEKM</sequence>
<dbReference type="Pfam" id="PF04828">
    <property type="entry name" value="GFA"/>
    <property type="match status" value="1"/>
</dbReference>
<evidence type="ECO:0000259" key="5">
    <source>
        <dbReference type="PROSITE" id="PS51891"/>
    </source>
</evidence>
<protein>
    <recommendedName>
        <fullName evidence="5">CENP-V/GFA domain-containing protein</fullName>
    </recommendedName>
</protein>
<dbReference type="GO" id="GO:0016846">
    <property type="term" value="F:carbon-sulfur lyase activity"/>
    <property type="evidence" value="ECO:0007669"/>
    <property type="project" value="InterPro"/>
</dbReference>
<dbReference type="Gene3D" id="3.90.1590.10">
    <property type="entry name" value="glutathione-dependent formaldehyde- activating enzyme (gfa)"/>
    <property type="match status" value="1"/>
</dbReference>
<dbReference type="InterPro" id="IPR011057">
    <property type="entry name" value="Mss4-like_sf"/>
</dbReference>
<evidence type="ECO:0000313" key="6">
    <source>
        <dbReference type="EMBL" id="KLN61878.1"/>
    </source>
</evidence>
<keyword evidence="7" id="KW-1185">Reference proteome</keyword>
<dbReference type="InterPro" id="IPR006913">
    <property type="entry name" value="CENP-V/GFA"/>
</dbReference>
<dbReference type="AlphaFoldDB" id="A0A0H2MHL0"/>
<evidence type="ECO:0000256" key="2">
    <source>
        <dbReference type="ARBA" id="ARBA00022723"/>
    </source>
</evidence>
<keyword evidence="2" id="KW-0479">Metal-binding</keyword>
<name>A0A0H2MHL0_9PROT</name>
<dbReference type="PANTHER" id="PTHR33337:SF30">
    <property type="entry name" value="DUF636 DOMAIN PROTEIN (AFU_ORTHOLOGUE AFUA_1G03180)"/>
    <property type="match status" value="1"/>
</dbReference>
<comment type="similarity">
    <text evidence="1">Belongs to the Gfa family.</text>
</comment>
<proteinExistence type="inferred from homology"/>
<dbReference type="SUPFAM" id="SSF51316">
    <property type="entry name" value="Mss4-like"/>
    <property type="match status" value="1"/>
</dbReference>
<dbReference type="OrthoDB" id="9807246at2"/>
<evidence type="ECO:0000313" key="7">
    <source>
        <dbReference type="Proteomes" id="UP000035444"/>
    </source>
</evidence>
<dbReference type="Proteomes" id="UP000035444">
    <property type="component" value="Unassembled WGS sequence"/>
</dbReference>
<evidence type="ECO:0000256" key="4">
    <source>
        <dbReference type="ARBA" id="ARBA00023239"/>
    </source>
</evidence>
<keyword evidence="3" id="KW-0862">Zinc</keyword>
<dbReference type="GO" id="GO:0046872">
    <property type="term" value="F:metal ion binding"/>
    <property type="evidence" value="ECO:0007669"/>
    <property type="project" value="UniProtKB-KW"/>
</dbReference>
<dbReference type="EMBL" id="LAQL01000003">
    <property type="protein sequence ID" value="KLN61878.1"/>
    <property type="molecule type" value="Genomic_DNA"/>
</dbReference>
<reference evidence="6 7" key="1">
    <citation type="submission" date="2015-03" db="EMBL/GenBank/DDBJ databases">
        <title>Genome Sequence of Kiloniella spongiae MEBiC09566, isolated from a marine sponge.</title>
        <authorList>
            <person name="Shao Z."/>
            <person name="Wang L."/>
            <person name="Li X."/>
        </authorList>
    </citation>
    <scope>NUCLEOTIDE SEQUENCE [LARGE SCALE GENOMIC DNA]</scope>
    <source>
        <strain evidence="6 7">MEBiC09566</strain>
    </source>
</reference>
<comment type="caution">
    <text evidence="6">The sequence shown here is derived from an EMBL/GenBank/DDBJ whole genome shotgun (WGS) entry which is preliminary data.</text>
</comment>